<gene>
    <name evidence="1" type="ORF">HDG70_002302</name>
</gene>
<proteinExistence type="predicted"/>
<organism evidence="1 2">
    <name type="scientific">Carboxydothermus ferrireducens DSM 11255</name>
    <dbReference type="NCBI Taxonomy" id="1119529"/>
    <lineage>
        <taxon>Bacteria</taxon>
        <taxon>Bacillati</taxon>
        <taxon>Bacillota</taxon>
        <taxon>Clostridia</taxon>
        <taxon>Thermoanaerobacterales</taxon>
        <taxon>Thermoanaerobacteraceae</taxon>
        <taxon>Carboxydothermus</taxon>
    </lineage>
</organism>
<evidence type="ECO:0000313" key="1">
    <source>
        <dbReference type="EMBL" id="NYE58551.1"/>
    </source>
</evidence>
<reference evidence="1 2" key="1">
    <citation type="submission" date="2020-07" db="EMBL/GenBank/DDBJ databases">
        <title>Genomic Encyclopedia of Type Strains, Phase III (KMG-III): the genomes of soil and plant-associated and newly described type strains.</title>
        <authorList>
            <person name="Whitman W."/>
        </authorList>
    </citation>
    <scope>NUCLEOTIDE SEQUENCE [LARGE SCALE GENOMIC DNA]</scope>
    <source>
        <strain evidence="1 2">DSM 11255</strain>
    </source>
</reference>
<keyword evidence="2" id="KW-1185">Reference proteome</keyword>
<dbReference type="EMBL" id="JACCBS010000003">
    <property type="protein sequence ID" value="NYE58551.1"/>
    <property type="molecule type" value="Genomic_DNA"/>
</dbReference>
<dbReference type="Proteomes" id="UP000604066">
    <property type="component" value="Unassembled WGS sequence"/>
</dbReference>
<sequence>MRKKRVFRVKRRPLEICENYYVVSEKKGDGRGELP</sequence>
<accession>A0ABX2RBJ6</accession>
<name>A0ABX2RBJ6_9THEO</name>
<protein>
    <submittedName>
        <fullName evidence="1">Uncharacterized protein</fullName>
    </submittedName>
</protein>
<comment type="caution">
    <text evidence="1">The sequence shown here is derived from an EMBL/GenBank/DDBJ whole genome shotgun (WGS) entry which is preliminary data.</text>
</comment>
<evidence type="ECO:0000313" key="2">
    <source>
        <dbReference type="Proteomes" id="UP000604066"/>
    </source>
</evidence>